<evidence type="ECO:0000256" key="4">
    <source>
        <dbReference type="ARBA" id="ARBA00023136"/>
    </source>
</evidence>
<organism evidence="8 9">
    <name type="scientific">Diaporthe australafricana</name>
    <dbReference type="NCBI Taxonomy" id="127596"/>
    <lineage>
        <taxon>Eukaryota</taxon>
        <taxon>Fungi</taxon>
        <taxon>Dikarya</taxon>
        <taxon>Ascomycota</taxon>
        <taxon>Pezizomycotina</taxon>
        <taxon>Sordariomycetes</taxon>
        <taxon>Sordariomycetidae</taxon>
        <taxon>Diaporthales</taxon>
        <taxon>Diaporthaceae</taxon>
        <taxon>Diaporthe</taxon>
    </lineage>
</organism>
<feature type="transmembrane region" description="Helical" evidence="6">
    <location>
        <begin position="127"/>
        <end position="148"/>
    </location>
</feature>
<feature type="domain" description="Rhodopsin" evidence="7">
    <location>
        <begin position="32"/>
        <end position="267"/>
    </location>
</feature>
<evidence type="ECO:0000256" key="6">
    <source>
        <dbReference type="SAM" id="Phobius"/>
    </source>
</evidence>
<evidence type="ECO:0000256" key="2">
    <source>
        <dbReference type="ARBA" id="ARBA00022692"/>
    </source>
</evidence>
<keyword evidence="9" id="KW-1185">Reference proteome</keyword>
<comment type="subcellular location">
    <subcellularLocation>
        <location evidence="1">Membrane</location>
        <topology evidence="1">Multi-pass membrane protein</topology>
    </subcellularLocation>
</comment>
<dbReference type="EMBL" id="JAWRVE010000134">
    <property type="protein sequence ID" value="KAL1854914.1"/>
    <property type="molecule type" value="Genomic_DNA"/>
</dbReference>
<evidence type="ECO:0000313" key="9">
    <source>
        <dbReference type="Proteomes" id="UP001583177"/>
    </source>
</evidence>
<dbReference type="InterPro" id="IPR052337">
    <property type="entry name" value="SAT4-like"/>
</dbReference>
<accession>A0ABR3W7I7</accession>
<comment type="caution">
    <text evidence="8">The sequence shown here is derived from an EMBL/GenBank/DDBJ whole genome shotgun (WGS) entry which is preliminary data.</text>
</comment>
<dbReference type="Proteomes" id="UP001583177">
    <property type="component" value="Unassembled WGS sequence"/>
</dbReference>
<dbReference type="PANTHER" id="PTHR33048:SF161">
    <property type="entry name" value="INTEGRAL MEMBRANE PROTEIN"/>
    <property type="match status" value="1"/>
</dbReference>
<evidence type="ECO:0000313" key="8">
    <source>
        <dbReference type="EMBL" id="KAL1854914.1"/>
    </source>
</evidence>
<feature type="transmembrane region" description="Helical" evidence="6">
    <location>
        <begin position="206"/>
        <end position="230"/>
    </location>
</feature>
<sequence length="352" mass="39831">MRIYPIDGHESVFNSLIACIVLVAIATISVSLRIWARRVRKVSLWVDDYTIVASLLLLYVLLAIEIADAKYGMRTHITEIPIDNLTVILKMLVVYQLVYGTTLLLGKSSYLFFYRRIFVSKRFIKATWILLAFVGAWYIANILQVFFICRPFRSNWDITVKAVCGDRPVAYTVIGAVNMITDFAIMVLPIRFVWELQMPTSSKIGVCFIFLIGLLICSISIVRMVILSRLNFDDISFTMLDSVFWTVIEPSLVIINACIPTMRPIIQAALVTVWRRTTGSGSHRQLDEYPLTDNRDILHMPKITAGQAYDLPYETSSARRSFPQVLVGEDGAHGGNVPTGVVHVKREWEVSA</sequence>
<evidence type="ECO:0000259" key="7">
    <source>
        <dbReference type="Pfam" id="PF20684"/>
    </source>
</evidence>
<gene>
    <name evidence="8" type="ORF">Daus18300_011234</name>
</gene>
<reference evidence="8 9" key="1">
    <citation type="journal article" date="2024" name="IMA Fungus">
        <title>IMA Genome - F19 : A genome assembly and annotation guide to empower mycologists, including annotated draft genome sequences of Ceratocystis pirilliformis, Diaporthe australafricana, Fusarium ophioides, Paecilomyces lecythidis, and Sporothrix stenoceras.</title>
        <authorList>
            <person name="Aylward J."/>
            <person name="Wilson A.M."/>
            <person name="Visagie C.M."/>
            <person name="Spraker J."/>
            <person name="Barnes I."/>
            <person name="Buitendag C."/>
            <person name="Ceriani C."/>
            <person name="Del Mar Angel L."/>
            <person name="du Plessis D."/>
            <person name="Fuchs T."/>
            <person name="Gasser K."/>
            <person name="Kramer D."/>
            <person name="Li W."/>
            <person name="Munsamy K."/>
            <person name="Piso A."/>
            <person name="Price J.L."/>
            <person name="Sonnekus B."/>
            <person name="Thomas C."/>
            <person name="van der Nest A."/>
            <person name="van Dijk A."/>
            <person name="van Heerden A."/>
            <person name="van Vuuren N."/>
            <person name="Yilmaz N."/>
            <person name="Duong T.A."/>
            <person name="van der Merwe N.A."/>
            <person name="Wingfield M.J."/>
            <person name="Wingfield B.D."/>
        </authorList>
    </citation>
    <scope>NUCLEOTIDE SEQUENCE [LARGE SCALE GENOMIC DNA]</scope>
    <source>
        <strain evidence="8 9">CMW 18300</strain>
    </source>
</reference>
<keyword evidence="4 6" id="KW-0472">Membrane</keyword>
<evidence type="ECO:0000256" key="1">
    <source>
        <dbReference type="ARBA" id="ARBA00004141"/>
    </source>
</evidence>
<dbReference type="Pfam" id="PF20684">
    <property type="entry name" value="Fung_rhodopsin"/>
    <property type="match status" value="1"/>
</dbReference>
<feature type="transmembrane region" description="Helical" evidence="6">
    <location>
        <begin position="48"/>
        <end position="67"/>
    </location>
</feature>
<name>A0ABR3W7I7_9PEZI</name>
<keyword evidence="3 6" id="KW-1133">Transmembrane helix</keyword>
<dbReference type="PANTHER" id="PTHR33048">
    <property type="entry name" value="PTH11-LIKE INTEGRAL MEMBRANE PROTEIN (AFU_ORTHOLOGUE AFUA_5G11245)"/>
    <property type="match status" value="1"/>
</dbReference>
<comment type="similarity">
    <text evidence="5">Belongs to the SAT4 family.</text>
</comment>
<evidence type="ECO:0000256" key="5">
    <source>
        <dbReference type="ARBA" id="ARBA00038359"/>
    </source>
</evidence>
<evidence type="ECO:0000256" key="3">
    <source>
        <dbReference type="ARBA" id="ARBA00022989"/>
    </source>
</evidence>
<feature type="transmembrane region" description="Helical" evidence="6">
    <location>
        <begin position="12"/>
        <end position="36"/>
    </location>
</feature>
<feature type="transmembrane region" description="Helical" evidence="6">
    <location>
        <begin position="87"/>
        <end position="106"/>
    </location>
</feature>
<feature type="transmembrane region" description="Helical" evidence="6">
    <location>
        <begin position="168"/>
        <end position="194"/>
    </location>
</feature>
<protein>
    <recommendedName>
        <fullName evidence="7">Rhodopsin domain-containing protein</fullName>
    </recommendedName>
</protein>
<feature type="transmembrane region" description="Helical" evidence="6">
    <location>
        <begin position="242"/>
        <end position="259"/>
    </location>
</feature>
<dbReference type="InterPro" id="IPR049326">
    <property type="entry name" value="Rhodopsin_dom_fungi"/>
</dbReference>
<proteinExistence type="inferred from homology"/>
<keyword evidence="2 6" id="KW-0812">Transmembrane</keyword>